<evidence type="ECO:0000259" key="6">
    <source>
        <dbReference type="PROSITE" id="PS50948"/>
    </source>
</evidence>
<evidence type="ECO:0000256" key="2">
    <source>
        <dbReference type="ARBA" id="ARBA00022729"/>
    </source>
</evidence>
<evidence type="ECO:0000256" key="3">
    <source>
        <dbReference type="ARBA" id="ARBA00022737"/>
    </source>
</evidence>
<dbReference type="Proteomes" id="UP000219331">
    <property type="component" value="Unassembled WGS sequence"/>
</dbReference>
<dbReference type="InterPro" id="IPR001599">
    <property type="entry name" value="Macroglobln_a2"/>
</dbReference>
<dbReference type="InterPro" id="IPR011990">
    <property type="entry name" value="TPR-like_helical_dom_sf"/>
</dbReference>
<keyword evidence="5" id="KW-0812">Transmembrane</keyword>
<dbReference type="Gene3D" id="3.50.4.10">
    <property type="entry name" value="Hepatocyte Growth Factor"/>
    <property type="match status" value="1"/>
</dbReference>
<dbReference type="Pfam" id="PF11974">
    <property type="entry name" value="bMG3"/>
    <property type="match status" value="1"/>
</dbReference>
<name>A0A285S9J4_9HYPH</name>
<dbReference type="SMART" id="SM01419">
    <property type="entry name" value="Thiol-ester_cl"/>
    <property type="match status" value="1"/>
</dbReference>
<dbReference type="Gene3D" id="2.60.40.1930">
    <property type="match status" value="1"/>
</dbReference>
<dbReference type="InterPro" id="IPR047565">
    <property type="entry name" value="Alpha-macroglob_thiol-ester_cl"/>
</dbReference>
<keyword evidence="5" id="KW-0472">Membrane</keyword>
<dbReference type="Pfam" id="PF17973">
    <property type="entry name" value="bMG10"/>
    <property type="match status" value="1"/>
</dbReference>
<dbReference type="Pfam" id="PF00207">
    <property type="entry name" value="A2M"/>
    <property type="match status" value="1"/>
</dbReference>
<comment type="similarity">
    <text evidence="1">Belongs to the protease inhibitor I39 (alpha-2-macroglobulin) family. Bacterial alpha-2-macroglobulin subfamily.</text>
</comment>
<evidence type="ECO:0000313" key="7">
    <source>
        <dbReference type="EMBL" id="SOC04137.1"/>
    </source>
</evidence>
<dbReference type="InterPro" id="IPR021868">
    <property type="entry name" value="Alpha_2_Macroglob_MG3"/>
</dbReference>
<dbReference type="Pfam" id="PF17962">
    <property type="entry name" value="bMG6"/>
    <property type="match status" value="1"/>
</dbReference>
<dbReference type="InterPro" id="IPR049120">
    <property type="entry name" value="A2M_bMG2"/>
</dbReference>
<dbReference type="Pfam" id="PF01835">
    <property type="entry name" value="MG2"/>
    <property type="match status" value="1"/>
</dbReference>
<dbReference type="PANTHER" id="PTHR40094">
    <property type="entry name" value="ALPHA-2-MACROGLOBULIN HOMOLOG"/>
    <property type="match status" value="1"/>
</dbReference>
<dbReference type="STRING" id="538381.GCA_001696535_00066"/>
<keyword evidence="2" id="KW-0732">Signal</keyword>
<dbReference type="PANTHER" id="PTHR40094:SF1">
    <property type="entry name" value="UBIQUITIN DOMAIN-CONTAINING PROTEIN"/>
    <property type="match status" value="1"/>
</dbReference>
<keyword evidence="8" id="KW-1185">Reference proteome</keyword>
<dbReference type="InterPro" id="IPR000177">
    <property type="entry name" value="Apple"/>
</dbReference>
<proteinExistence type="inferred from homology"/>
<dbReference type="InterPro" id="IPR002890">
    <property type="entry name" value="MG2"/>
</dbReference>
<feature type="domain" description="Apple" evidence="6">
    <location>
        <begin position="50"/>
        <end position="129"/>
    </location>
</feature>
<protein>
    <recommendedName>
        <fullName evidence="6">Apple domain-containing protein</fullName>
    </recommendedName>
</protein>
<reference evidence="7 8" key="1">
    <citation type="submission" date="2017-08" db="EMBL/GenBank/DDBJ databases">
        <authorList>
            <person name="de Groot N.N."/>
        </authorList>
    </citation>
    <scope>NUCLEOTIDE SEQUENCE [LARGE SCALE GENOMIC DNA]</scope>
    <source>
        <strain evidence="7 8">USBA 352</strain>
    </source>
</reference>
<dbReference type="Pfam" id="PF17972">
    <property type="entry name" value="bMG5"/>
    <property type="match status" value="1"/>
</dbReference>
<dbReference type="GO" id="GO:0006508">
    <property type="term" value="P:proteolysis"/>
    <property type="evidence" value="ECO:0007669"/>
    <property type="project" value="InterPro"/>
</dbReference>
<dbReference type="PROSITE" id="PS50948">
    <property type="entry name" value="PAN"/>
    <property type="match status" value="1"/>
</dbReference>
<dbReference type="InterPro" id="IPR026284">
    <property type="entry name" value="A2MG_proteobact"/>
</dbReference>
<dbReference type="Pfam" id="PF07678">
    <property type="entry name" value="TED_complement"/>
    <property type="match status" value="1"/>
</dbReference>
<dbReference type="GO" id="GO:0004866">
    <property type="term" value="F:endopeptidase inhibitor activity"/>
    <property type="evidence" value="ECO:0007669"/>
    <property type="project" value="InterPro"/>
</dbReference>
<dbReference type="InterPro" id="IPR041203">
    <property type="entry name" value="Bact_A2M_MG5"/>
</dbReference>
<feature type="transmembrane region" description="Helical" evidence="5">
    <location>
        <begin position="21"/>
        <end position="40"/>
    </location>
</feature>
<dbReference type="SMART" id="SM01359">
    <property type="entry name" value="A2M_N_2"/>
    <property type="match status" value="1"/>
</dbReference>
<evidence type="ECO:0000313" key="8">
    <source>
        <dbReference type="Proteomes" id="UP000219331"/>
    </source>
</evidence>
<dbReference type="Gene3D" id="1.25.40.10">
    <property type="entry name" value="Tetratricopeptide repeat domain"/>
    <property type="match status" value="1"/>
</dbReference>
<dbReference type="Gene3D" id="1.50.10.20">
    <property type="match status" value="1"/>
</dbReference>
<evidence type="ECO:0000256" key="5">
    <source>
        <dbReference type="SAM" id="Phobius"/>
    </source>
</evidence>
<dbReference type="InterPro" id="IPR008930">
    <property type="entry name" value="Terpenoid_cyclase/PrenylTrfase"/>
</dbReference>
<dbReference type="EMBL" id="OBML01000004">
    <property type="protein sequence ID" value="SOC04137.1"/>
    <property type="molecule type" value="Genomic_DNA"/>
</dbReference>
<dbReference type="SUPFAM" id="SSF57414">
    <property type="entry name" value="Hairpin loop containing domain-like"/>
    <property type="match status" value="1"/>
</dbReference>
<evidence type="ECO:0000256" key="4">
    <source>
        <dbReference type="ARBA" id="ARBA00023157"/>
    </source>
</evidence>
<dbReference type="InterPro" id="IPR041462">
    <property type="entry name" value="Bact_A2M_MG6"/>
</dbReference>
<dbReference type="Pfam" id="PF21142">
    <property type="entry name" value="A2M_bMG2"/>
    <property type="match status" value="1"/>
</dbReference>
<dbReference type="InterPro" id="IPR041246">
    <property type="entry name" value="Bact_MG10"/>
</dbReference>
<dbReference type="PIRSF" id="PIRSF038980">
    <property type="entry name" value="A2M_bac"/>
    <property type="match status" value="1"/>
</dbReference>
<keyword evidence="5" id="KW-1133">Transmembrane helix</keyword>
<dbReference type="Pfam" id="PF07703">
    <property type="entry name" value="A2M_BRD"/>
    <property type="match status" value="1"/>
</dbReference>
<dbReference type="SMART" id="SM01360">
    <property type="entry name" value="A2M"/>
    <property type="match status" value="1"/>
</dbReference>
<sequence>MDPQARPEARGDVMHGKFGKFGLGGILVPALAGLMALGLATAPRASAQESGERRIVTVDDADYFGADFRTLKDVDLDTCKTACLDSNQCRAFTYNTSARWCFMKSDVGQLQSFAGAVAGRVVTVARRDDASRKARNEELSFLSRSLMDDAAAYARRLPRNFKAGGESSGQLESQARAAFGSRNFDEAERQFARALTLDAESNDLWMGLVGSLLAQEPSDWQRRNQVETDGTLAAINAYLTSAGEDEQVQALDSLASSLERRQLYKPAIKALRAGLAMDETPARRARYDQMVATHGFRILDHQVDSDAVSPRICVVFSDTLQRGADFSPFVQVTGEGTYSVEGDGSQICVDGIRHGERYALQLRSGIPSADGEKLEKSANLTVYVRDRAPSVRFLGRAYVLPAGDGATIPLVTVNTKTVETEIYRIGERGLTPALRDSRILSQLNSYQAEQVRDQYGEKLWSGTVETELRLNQDVTTAVPVADFGLTMQPGIYAMVARAREDKQNEWGPWATQWFLVSDLGVSSYTGSQETVVSVRKLSDAGPVEGAKVRLVAVNNDVLGETTSDADGFATFPPGLSRGTGGRAPALVSVETSGNGDYAFLDLTKPAFDLSDRGVEGRAAPGPVDVFAWLDRGVFRPGETVHVGAMARDRGAMAVDGLPLTFIYERPDGVEHSRVQVSEVGAGGRAHALELPVSAQQGSWSVAIYADPKSDALARLSFLVEDYQPERVDFTPQTEAKVFDLEAPPTVSLQASFLYGAPASGQRVEGEVVVSPTRQFPGFDGYTFGLADEQIWPERTSLPDGVTTDEEGKASFTLPVPQLQPTTAGYTAKVITRVVEAGGRYVERTLDLPVLADGRRIGVKPAFEGGVDEGAPAEFELVALDRQGERIAADVQWTLSRIDTRYQWYRADGRWSFEPVTTSRRVANGEASLAADQPARLSVPVEWGEYRLEVAANGAEPAATSITFNAGWYVSSASSQTPDVLDVGLDKKAYRAGETAKLRLKPRFDGIALVSVMADRLIESRVVEVSEGETEVDLTVTDDWGSGAYVTATLLRPMDIEAKRMPSRALGLQWLSVDPGERRHTVEIDAPETMRPRSTMEVGLTISGQPAGKPAFVTVAAVDVGILNLTRFQTPDPAGWYFGQRRLGVEIRDYYGELIDRTVGDLGVVRSGGDGGGLSFAAPPPQEEPMALFSGVVETDADGKATVTFEVPDFNGTVRLTAVAWSESGVGHAEKDVTVRDPVVVTATLPRFLAPEDQSRLLVEIDNVEGAAGDYVLQAAVEGPVWLQAEDVSRTLSLAAGERQTLRMPLMAETGTGDATLTLTLEGPDGPVAEKVLSLGVRDTMPPLTRRSFVTLAAGAGLTLDDGTLAGIVPASASVSVAAGGAARIDIPGLLGALDRYPYGCTEQMTSRALPLLYLNELAVASGLKTDGEIRGRIEQAIVRVLGNQSSNGSFGLWSSFGTQDTWLDAYVTDFLLRARDRDYNIPTQALESALENLENRIAYASDFDDGGEGIAYALYVLASAGRASIGDLRYYADVKLSDFGTPLAKSQIAAALSLYGESGRAERAFETAVGETGQPESTSYRADYGTALRDSAGVLAYVTRASADSVDTAALTRDVANRQDATPALSTQDMAWLLVAGHELEQKAEAASFAVDGTAVSGRLDRRLTGEAVAGQPMRVENRGDKPADVVITVSGRPVEPEPAGGTGYSITRALYDLDGNELSSDAVPLNTRVAVVLTVTRDRPGKGRIMVVDRLPAGLVIDNPRLVRSGDLGGLDWLSTVDNTDHVEFRDDRFVVALDESQQNIDVMTFAYLARAALPGSFAHPPATVEDMYRPDLAARTDTGRLEVLGPLR</sequence>
<dbReference type="InterPro" id="IPR011626">
    <property type="entry name" value="Alpha-macroglobulin_TED"/>
</dbReference>
<dbReference type="Pfam" id="PF00024">
    <property type="entry name" value="PAN_1"/>
    <property type="match status" value="1"/>
</dbReference>
<evidence type="ECO:0000256" key="1">
    <source>
        <dbReference type="ARBA" id="ARBA00010556"/>
    </source>
</evidence>
<dbReference type="InterPro" id="IPR003609">
    <property type="entry name" value="Pan_app"/>
</dbReference>
<gene>
    <name evidence="7" type="ORF">SAMN05421512_104328</name>
</gene>
<accession>A0A285S9J4</accession>
<dbReference type="InterPro" id="IPR051802">
    <property type="entry name" value="YfhM-like"/>
</dbReference>
<dbReference type="InterPro" id="IPR011625">
    <property type="entry name" value="A2M_N_BRD"/>
</dbReference>
<dbReference type="SUPFAM" id="SSF48239">
    <property type="entry name" value="Terpenoid cyclases/Protein prenyltransferases"/>
    <property type="match status" value="1"/>
</dbReference>
<dbReference type="CDD" id="cd02891">
    <property type="entry name" value="A2M_like"/>
    <property type="match status" value="1"/>
</dbReference>
<dbReference type="CDD" id="cd01100">
    <property type="entry name" value="APPLE_Factor_XI_like"/>
    <property type="match status" value="1"/>
</dbReference>
<dbReference type="GO" id="GO:0005615">
    <property type="term" value="C:extracellular space"/>
    <property type="evidence" value="ECO:0007669"/>
    <property type="project" value="InterPro"/>
</dbReference>
<keyword evidence="3" id="KW-0677">Repeat</keyword>
<organism evidence="7 8">
    <name type="scientific">Stappia indica</name>
    <dbReference type="NCBI Taxonomy" id="538381"/>
    <lineage>
        <taxon>Bacteria</taxon>
        <taxon>Pseudomonadati</taxon>
        <taxon>Pseudomonadota</taxon>
        <taxon>Alphaproteobacteria</taxon>
        <taxon>Hyphomicrobiales</taxon>
        <taxon>Stappiaceae</taxon>
        <taxon>Stappia</taxon>
    </lineage>
</organism>
<keyword evidence="4" id="KW-1015">Disulfide bond</keyword>